<gene>
    <name evidence="8" type="ORF">GCM10011489_18750</name>
</gene>
<feature type="transmembrane region" description="Helical" evidence="7">
    <location>
        <begin position="104"/>
        <end position="125"/>
    </location>
</feature>
<dbReference type="InterPro" id="IPR006043">
    <property type="entry name" value="NCS2"/>
</dbReference>
<keyword evidence="6 7" id="KW-0472">Membrane</keyword>
<comment type="similarity">
    <text evidence="2">Belongs to the nucleobase:cation symporter-2 (NCS2) (TC 2.A.40) family.</text>
</comment>
<dbReference type="RefSeq" id="WP_188586328.1">
    <property type="nucleotide sequence ID" value="NZ_BMGC01000010.1"/>
</dbReference>
<dbReference type="NCBIfam" id="NF037981">
    <property type="entry name" value="NCS2_1"/>
    <property type="match status" value="1"/>
</dbReference>
<dbReference type="NCBIfam" id="TIGR00801">
    <property type="entry name" value="ncs2"/>
    <property type="match status" value="1"/>
</dbReference>
<evidence type="ECO:0000313" key="9">
    <source>
        <dbReference type="Proteomes" id="UP000621454"/>
    </source>
</evidence>
<dbReference type="EMBL" id="BMGC01000010">
    <property type="protein sequence ID" value="GGB30815.1"/>
    <property type="molecule type" value="Genomic_DNA"/>
</dbReference>
<comment type="subcellular location">
    <subcellularLocation>
        <location evidence="1">Membrane</location>
        <topology evidence="1">Multi-pass membrane protein</topology>
    </subcellularLocation>
</comment>
<feature type="transmembrane region" description="Helical" evidence="7">
    <location>
        <begin position="368"/>
        <end position="386"/>
    </location>
</feature>
<feature type="transmembrane region" description="Helical" evidence="7">
    <location>
        <begin position="163"/>
        <end position="179"/>
    </location>
</feature>
<feature type="transmembrane region" description="Helical" evidence="7">
    <location>
        <begin position="225"/>
        <end position="246"/>
    </location>
</feature>
<protein>
    <submittedName>
        <fullName evidence="8">Pyrimidine permease RutG</fullName>
    </submittedName>
</protein>
<dbReference type="PANTHER" id="PTHR42810">
    <property type="entry name" value="PURINE PERMEASE C1399.01C-RELATED"/>
    <property type="match status" value="1"/>
</dbReference>
<evidence type="ECO:0000256" key="1">
    <source>
        <dbReference type="ARBA" id="ARBA00004141"/>
    </source>
</evidence>
<accession>A0A916T6J2</accession>
<evidence type="ECO:0000256" key="2">
    <source>
        <dbReference type="ARBA" id="ARBA00008821"/>
    </source>
</evidence>
<feature type="transmembrane region" description="Helical" evidence="7">
    <location>
        <begin position="392"/>
        <end position="410"/>
    </location>
</feature>
<organism evidence="8 9">
    <name type="scientific">Gordonia jinhuaensis</name>
    <dbReference type="NCBI Taxonomy" id="1517702"/>
    <lineage>
        <taxon>Bacteria</taxon>
        <taxon>Bacillati</taxon>
        <taxon>Actinomycetota</taxon>
        <taxon>Actinomycetes</taxon>
        <taxon>Mycobacteriales</taxon>
        <taxon>Gordoniaceae</taxon>
        <taxon>Gordonia</taxon>
    </lineage>
</organism>
<reference evidence="8" key="1">
    <citation type="journal article" date="2014" name="Int. J. Syst. Evol. Microbiol.">
        <title>Complete genome sequence of Corynebacterium casei LMG S-19264T (=DSM 44701T), isolated from a smear-ripened cheese.</title>
        <authorList>
            <consortium name="US DOE Joint Genome Institute (JGI-PGF)"/>
            <person name="Walter F."/>
            <person name="Albersmeier A."/>
            <person name="Kalinowski J."/>
            <person name="Ruckert C."/>
        </authorList>
    </citation>
    <scope>NUCLEOTIDE SEQUENCE</scope>
    <source>
        <strain evidence="8">CGMCC 1.12827</strain>
    </source>
</reference>
<dbReference type="Proteomes" id="UP000621454">
    <property type="component" value="Unassembled WGS sequence"/>
</dbReference>
<name>A0A916T6J2_9ACTN</name>
<dbReference type="GO" id="GO:0005886">
    <property type="term" value="C:plasma membrane"/>
    <property type="evidence" value="ECO:0007669"/>
    <property type="project" value="TreeGrafter"/>
</dbReference>
<dbReference type="InterPro" id="IPR006042">
    <property type="entry name" value="Xan_ur_permease"/>
</dbReference>
<feature type="transmembrane region" description="Helical" evidence="7">
    <location>
        <begin position="305"/>
        <end position="328"/>
    </location>
</feature>
<evidence type="ECO:0000256" key="3">
    <source>
        <dbReference type="ARBA" id="ARBA00022448"/>
    </source>
</evidence>
<keyword evidence="9" id="KW-1185">Reference proteome</keyword>
<proteinExistence type="inferred from homology"/>
<feature type="transmembrane region" description="Helical" evidence="7">
    <location>
        <begin position="334"/>
        <end position="356"/>
    </location>
</feature>
<evidence type="ECO:0000256" key="6">
    <source>
        <dbReference type="ARBA" id="ARBA00023136"/>
    </source>
</evidence>
<sequence>MKTSTRTWGWSRVDDGEVIAPDQRLSWPKTITIGLQHVVAMFGSTFLVPVLTGFPPATTLFFSGIGTALFLVITGNRLPSYLGSSFAIIAPVIAATASHGRSSALGGIVVVGALLAIIGVIVHFSGIRWIDVVMPPIVTGTIVALIGLNLAPAAKNNFEKQPVTAAIVLVLLIASIALFRGLLGRLAIFVSVVVGYLIALARGEVDTDQIGSAAWFGLPDFESPSFHWGVIPTFLPVVLVLLVENIGHVKSVAMMTGRDYDARVGRALFADGLSTMIAGSGGGSATTTYAENVGVMAATKVYSTAAYWVAAACAVLLGLCPKVGAVIASVPSGVLGGITTALYGLVAIIGVHIWVTNRVDFSKPINQFTAAIPLIIAIADFTWAIGDVSFGGIALGAIAALLIYHVLRLLGRWRGTAGARDV</sequence>
<dbReference type="Pfam" id="PF00860">
    <property type="entry name" value="Xan_ur_permease"/>
    <property type="match status" value="1"/>
</dbReference>
<reference evidence="8" key="2">
    <citation type="submission" date="2020-09" db="EMBL/GenBank/DDBJ databases">
        <authorList>
            <person name="Sun Q."/>
            <person name="Zhou Y."/>
        </authorList>
    </citation>
    <scope>NUCLEOTIDE SEQUENCE</scope>
    <source>
        <strain evidence="8">CGMCC 1.12827</strain>
    </source>
</reference>
<dbReference type="GO" id="GO:0042907">
    <property type="term" value="F:xanthine transmembrane transporter activity"/>
    <property type="evidence" value="ECO:0007669"/>
    <property type="project" value="TreeGrafter"/>
</dbReference>
<feature type="transmembrane region" description="Helical" evidence="7">
    <location>
        <begin position="132"/>
        <end position="151"/>
    </location>
</feature>
<dbReference type="PANTHER" id="PTHR42810:SF2">
    <property type="entry name" value="PURINE PERMEASE C1399.01C-RELATED"/>
    <property type="match status" value="1"/>
</dbReference>
<evidence type="ECO:0000256" key="7">
    <source>
        <dbReference type="SAM" id="Phobius"/>
    </source>
</evidence>
<evidence type="ECO:0000256" key="5">
    <source>
        <dbReference type="ARBA" id="ARBA00022989"/>
    </source>
</evidence>
<keyword evidence="3" id="KW-0813">Transport</keyword>
<dbReference type="AlphaFoldDB" id="A0A916T6J2"/>
<comment type="caution">
    <text evidence="8">The sequence shown here is derived from an EMBL/GenBank/DDBJ whole genome shotgun (WGS) entry which is preliminary data.</text>
</comment>
<feature type="transmembrane region" description="Helical" evidence="7">
    <location>
        <begin position="57"/>
        <end position="74"/>
    </location>
</feature>
<keyword evidence="4 7" id="KW-0812">Transmembrane</keyword>
<keyword evidence="5 7" id="KW-1133">Transmembrane helix</keyword>
<feature type="transmembrane region" description="Helical" evidence="7">
    <location>
        <begin position="186"/>
        <end position="205"/>
    </location>
</feature>
<feature type="transmembrane region" description="Helical" evidence="7">
    <location>
        <begin position="81"/>
        <end position="98"/>
    </location>
</feature>
<evidence type="ECO:0000313" key="8">
    <source>
        <dbReference type="EMBL" id="GGB30815.1"/>
    </source>
</evidence>
<evidence type="ECO:0000256" key="4">
    <source>
        <dbReference type="ARBA" id="ARBA00022692"/>
    </source>
</evidence>